<keyword evidence="3" id="KW-1185">Reference proteome</keyword>
<sequence length="165" mass="17297">MTGCQALSPWSKDTHTPPPPPTVETLPQPSDKPRPAPSRPDTVKRDVDFPEAEYASLKKTGNAAIKGRLGNGSLPAGSSRRVSIAPVTSYSAEAAEIALSGKPIESPDPRAQAYTHYANVDANGNFSISGLAAGDYYVAGKLGNKVVISQVRARSGRTVSVILGR</sequence>
<dbReference type="Proteomes" id="UP000321272">
    <property type="component" value="Chromosome"/>
</dbReference>
<gene>
    <name evidence="2" type="ORF">FGL86_13675</name>
</gene>
<protein>
    <submittedName>
        <fullName evidence="2">Carboxypeptidase regulatory-like domain-containing protein</fullName>
    </submittedName>
</protein>
<keyword evidence="2" id="KW-0645">Protease</keyword>
<dbReference type="RefSeq" id="WP_147185096.1">
    <property type="nucleotide sequence ID" value="NZ_CP042382.1"/>
</dbReference>
<feature type="region of interest" description="Disordered" evidence="1">
    <location>
        <begin position="1"/>
        <end position="50"/>
    </location>
</feature>
<organism evidence="2 3">
    <name type="scientific">Pistricoccus aurantiacus</name>
    <dbReference type="NCBI Taxonomy" id="1883414"/>
    <lineage>
        <taxon>Bacteria</taxon>
        <taxon>Pseudomonadati</taxon>
        <taxon>Pseudomonadota</taxon>
        <taxon>Gammaproteobacteria</taxon>
        <taxon>Oceanospirillales</taxon>
        <taxon>Halomonadaceae</taxon>
        <taxon>Pistricoccus</taxon>
    </lineage>
</organism>
<name>A0A5B8SUP2_9GAMM</name>
<dbReference type="KEGG" id="paur:FGL86_13675"/>
<dbReference type="GO" id="GO:0004180">
    <property type="term" value="F:carboxypeptidase activity"/>
    <property type="evidence" value="ECO:0007669"/>
    <property type="project" value="UniProtKB-KW"/>
</dbReference>
<keyword evidence="2" id="KW-0121">Carboxypeptidase</keyword>
<dbReference type="SUPFAM" id="SSF117074">
    <property type="entry name" value="Hypothetical protein PA1324"/>
    <property type="match status" value="1"/>
</dbReference>
<evidence type="ECO:0000313" key="3">
    <source>
        <dbReference type="Proteomes" id="UP000321272"/>
    </source>
</evidence>
<proteinExistence type="predicted"/>
<evidence type="ECO:0000256" key="1">
    <source>
        <dbReference type="SAM" id="MobiDB-lite"/>
    </source>
</evidence>
<dbReference type="EMBL" id="CP042382">
    <property type="protein sequence ID" value="QEA40024.1"/>
    <property type="molecule type" value="Genomic_DNA"/>
</dbReference>
<keyword evidence="2" id="KW-0378">Hydrolase</keyword>
<reference evidence="2 3" key="1">
    <citation type="submission" date="2019-06" db="EMBL/GenBank/DDBJ databases">
        <title>Genome analyses of bacteria isolated from kimchi.</title>
        <authorList>
            <person name="Lee S."/>
            <person name="Ahn S."/>
            <person name="Roh S."/>
        </authorList>
    </citation>
    <scope>NUCLEOTIDE SEQUENCE [LARGE SCALE GENOMIC DNA]</scope>
    <source>
        <strain evidence="2 3">CBA4606</strain>
    </source>
</reference>
<evidence type="ECO:0000313" key="2">
    <source>
        <dbReference type="EMBL" id="QEA40024.1"/>
    </source>
</evidence>
<dbReference type="OrthoDB" id="9795234at2"/>
<accession>A0A5B8SUP2</accession>
<dbReference type="AlphaFoldDB" id="A0A5B8SUP2"/>